<evidence type="ECO:0000256" key="2">
    <source>
        <dbReference type="SAM" id="SignalP"/>
    </source>
</evidence>
<gene>
    <name evidence="3" type="ORF">FALBO_400</name>
</gene>
<feature type="compositionally biased region" description="Gly residues" evidence="1">
    <location>
        <begin position="355"/>
        <end position="368"/>
    </location>
</feature>
<feature type="region of interest" description="Disordered" evidence="1">
    <location>
        <begin position="196"/>
        <end position="377"/>
    </location>
</feature>
<dbReference type="EMBL" id="JAADYS010000050">
    <property type="protein sequence ID" value="KAF4472699.1"/>
    <property type="molecule type" value="Genomic_DNA"/>
</dbReference>
<feature type="chain" id="PRO_5034203224" evidence="2">
    <location>
        <begin position="22"/>
        <end position="435"/>
    </location>
</feature>
<reference evidence="3 4" key="1">
    <citation type="submission" date="2020-01" db="EMBL/GenBank/DDBJ databases">
        <title>Identification and distribution of gene clusters putatively required for synthesis of sphingolipid metabolism inhibitors in phylogenetically diverse species of the filamentous fungus Fusarium.</title>
        <authorList>
            <person name="Kim H.-S."/>
            <person name="Busman M."/>
            <person name="Brown D.W."/>
            <person name="Divon H."/>
            <person name="Uhlig S."/>
            <person name="Proctor R.H."/>
        </authorList>
    </citation>
    <scope>NUCLEOTIDE SEQUENCE [LARGE SCALE GENOMIC DNA]</scope>
    <source>
        <strain evidence="3 4">NRRL 20459</strain>
    </source>
</reference>
<name>A0A8H4LRB8_9HYPO</name>
<dbReference type="AlphaFoldDB" id="A0A8H4LRB8"/>
<dbReference type="PANTHER" id="PTHR36182">
    <property type="entry name" value="PROTEIN, PUTATIVE (AFU_ORTHOLOGUE AFUA_6G10930)-RELATED"/>
    <property type="match status" value="1"/>
</dbReference>
<proteinExistence type="predicted"/>
<dbReference type="Proteomes" id="UP000554235">
    <property type="component" value="Unassembled WGS sequence"/>
</dbReference>
<protein>
    <submittedName>
        <fullName evidence="3">Spore coat SP96</fullName>
    </submittedName>
</protein>
<dbReference type="Gene3D" id="2.70.50.70">
    <property type="match status" value="1"/>
</dbReference>
<accession>A0A8H4LRB8</accession>
<keyword evidence="2" id="KW-0732">Signal</keyword>
<evidence type="ECO:0000313" key="3">
    <source>
        <dbReference type="EMBL" id="KAF4472699.1"/>
    </source>
</evidence>
<feature type="compositionally biased region" description="Gly residues" evidence="1">
    <location>
        <begin position="222"/>
        <end position="237"/>
    </location>
</feature>
<dbReference type="PANTHER" id="PTHR36182:SF1">
    <property type="entry name" value="PROTEIN, PUTATIVE (AFU_ORTHOLOGUE AFUA_6G10930)-RELATED"/>
    <property type="match status" value="1"/>
</dbReference>
<evidence type="ECO:0000313" key="4">
    <source>
        <dbReference type="Proteomes" id="UP000554235"/>
    </source>
</evidence>
<feature type="compositionally biased region" description="Low complexity" evidence="1">
    <location>
        <begin position="238"/>
        <end position="259"/>
    </location>
</feature>
<feature type="signal peptide" evidence="2">
    <location>
        <begin position="1"/>
        <end position="21"/>
    </location>
</feature>
<keyword evidence="4" id="KW-1185">Reference proteome</keyword>
<dbReference type="OrthoDB" id="2342176at2759"/>
<comment type="caution">
    <text evidence="3">The sequence shown here is derived from an EMBL/GenBank/DDBJ whole genome shotgun (WGS) entry which is preliminary data.</text>
</comment>
<evidence type="ECO:0000256" key="1">
    <source>
        <dbReference type="SAM" id="MobiDB-lite"/>
    </source>
</evidence>
<organism evidence="3 4">
    <name type="scientific">Fusarium albosuccineum</name>
    <dbReference type="NCBI Taxonomy" id="1237068"/>
    <lineage>
        <taxon>Eukaryota</taxon>
        <taxon>Fungi</taxon>
        <taxon>Dikarya</taxon>
        <taxon>Ascomycota</taxon>
        <taxon>Pezizomycotina</taxon>
        <taxon>Sordariomycetes</taxon>
        <taxon>Hypocreomycetidae</taxon>
        <taxon>Hypocreales</taxon>
        <taxon>Nectriaceae</taxon>
        <taxon>Fusarium</taxon>
        <taxon>Fusarium decemcellulare species complex</taxon>
    </lineage>
</organism>
<sequence length="435" mass="43504">MKFFGIESIALALGLAGLAQAHMEMIYPAPFKSKANPFAGSDVDVDMTAPLVDGGSNFPCKGYHSLVGTDAGKPTADFKAGETYNMTITGGASHNGGSCQASLSFDSGKSWTVIHSYIGNCPVAGTSSYDFKMPSDTPSGDAIFAWTWFNNQGNREMYMNCAAITVSGGSKKRASALSGRPPMYVANINSCKLTEGADVKFPNPGPDVTTDPSSKVLEPKCGGDGSTGGDGSAGGDSGSDAPSTSAAAAPAPTQTQPASEPSTPAGGASSVYVSPSSVDKAPDSPTYSPGGVFITVSQPAEATQAPAPAPSNGGGAETSTLLTVTKPAPGTGGQPIPTSVGTPEPAPTTPAAPGSGSGDGGSDSGSGSGQQQTPGAACDNEGQWNCIGGTKYQRCASGQWTVLQSMAAGTTCSGSESMAFALGFGRKLALRARWV</sequence>